<dbReference type="GO" id="GO:0005524">
    <property type="term" value="F:ATP binding"/>
    <property type="evidence" value="ECO:0007669"/>
    <property type="project" value="InterPro"/>
</dbReference>
<evidence type="ECO:0000256" key="1">
    <source>
        <dbReference type="SAM" id="MobiDB-lite"/>
    </source>
</evidence>
<dbReference type="KEGG" id="tet:TTHERM_01038810"/>
<feature type="compositionally biased region" description="Polar residues" evidence="1">
    <location>
        <begin position="866"/>
        <end position="881"/>
    </location>
</feature>
<dbReference type="SMART" id="SM00220">
    <property type="entry name" value="S_TKc"/>
    <property type="match status" value="1"/>
</dbReference>
<organism evidence="3 4">
    <name type="scientific">Tetrahymena thermophila (strain SB210)</name>
    <dbReference type="NCBI Taxonomy" id="312017"/>
    <lineage>
        <taxon>Eukaryota</taxon>
        <taxon>Sar</taxon>
        <taxon>Alveolata</taxon>
        <taxon>Ciliophora</taxon>
        <taxon>Intramacronucleata</taxon>
        <taxon>Oligohymenophorea</taxon>
        <taxon>Hymenostomatida</taxon>
        <taxon>Tetrahymenina</taxon>
        <taxon>Tetrahymenidae</taxon>
        <taxon>Tetrahymena</taxon>
    </lineage>
</organism>
<accession>Q24DA7</accession>
<feature type="region of interest" description="Disordered" evidence="1">
    <location>
        <begin position="93"/>
        <end position="116"/>
    </location>
</feature>
<feature type="region of interest" description="Disordered" evidence="1">
    <location>
        <begin position="816"/>
        <end position="881"/>
    </location>
</feature>
<keyword evidence="3" id="KW-0808">Transferase</keyword>
<protein>
    <submittedName>
        <fullName evidence="3">Protein kinase</fullName>
    </submittedName>
</protein>
<dbReference type="RefSeq" id="XP_001025983.3">
    <property type="nucleotide sequence ID" value="XM_001025983.3"/>
</dbReference>
<feature type="compositionally biased region" description="Low complexity" evidence="1">
    <location>
        <begin position="852"/>
        <end position="862"/>
    </location>
</feature>
<dbReference type="InterPro" id="IPR000719">
    <property type="entry name" value="Prot_kinase_dom"/>
</dbReference>
<dbReference type="GeneID" id="7837614"/>
<feature type="compositionally biased region" description="Basic and acidic residues" evidence="1">
    <location>
        <begin position="821"/>
        <end position="830"/>
    </location>
</feature>
<evidence type="ECO:0000259" key="2">
    <source>
        <dbReference type="PROSITE" id="PS50011"/>
    </source>
</evidence>
<sequence>MGGCQSEQKEKPVELVEAKDARDVVDQYNKYQSIGIQKEKLEFRYVYAFKFKNELYEVVKVYLEPVKIPDFRYQSDTRDDWEKILIKKVNQSDYQAQPEQQSQANPKEVQSNENDGDEEDDYLLMMNLLNQNTALVHEKQVRFFEKLKHPNLVEYMDHYRINNQLTAFKEYCPQGGLIKYLERNKKELNADILFDLIEDVCNALKFLYDRAVVDFELSLEMIYVSNNIIKIDLYNGVKMDEKVIRRLLNEGHKSDSQVFNNLILNSRVQMPTHQFKPVQTAQSTLKTSQKTRIVIDDQAQFVEQIQKKFKVDENKINIDFVRLFCLYILFDQDFRVMLKEKQAIPNTRQFSNKGQTQTMAYKEIDVSEIKEVNKAPKDLKEFMQWTLNQIKSIRPNLTELHKEIQRIRYQADVITYINQLYIRNASKKQSNQSELPGDEKLKGYQSHYLHTTMYDDCKQNDDDEDFNEQKDELHESSTNAKQIIFNRHLIKKSAAQKIEQEEESVQNQLNNSIQNSLNIDTVSFNNNHDSVDKQQKKNVKIWEEVEEIPQNQIKKIINPTDLMNVQFKFYEENYYVASLINKSEYGLGFRIENVIKSQPRALCLKISKSKSYNPFLEKEFTILKQFGTPYIIKSYSQVHIKGLNGIVVDLYSQNLQQYLINSSKLDIACQLIEFLHQFLSGLHELHVKDIIHRQLSFESICIQSPSSSAQNKTIAKISNLELAIQLKSQNYISSDIPLNSYSSPEMREKQAYGIASDVFSAGVIILSALCNVSPKKIQSIACPDLLPQGKQNLYVSHIVDQKVDLQQSHYQRVFSKIQKKQPKDEQRKIGTSETKGTTESNIFKSHSILVDSSPSQSKNQSKNEIELQQSAMNSQRVQTSRQNINQKGLREVLGEKCPQLIIDTFEKMISKYPQIRGNCSDYLSDLQRLKNQPEVINYVNMQNKQTRLI</sequence>
<dbReference type="InterPro" id="IPR011009">
    <property type="entry name" value="Kinase-like_dom_sf"/>
</dbReference>
<dbReference type="PROSITE" id="PS50011">
    <property type="entry name" value="PROTEIN_KINASE_DOM"/>
    <property type="match status" value="2"/>
</dbReference>
<dbReference type="InterPro" id="IPR053235">
    <property type="entry name" value="Ser_Thr_kinase"/>
</dbReference>
<dbReference type="HOGENOM" id="CLU_253559_0_0_1"/>
<dbReference type="STRING" id="312017.Q24DA7"/>
<dbReference type="InterPro" id="IPR001245">
    <property type="entry name" value="Ser-Thr/Tyr_kinase_cat_dom"/>
</dbReference>
<dbReference type="InParanoid" id="Q24DA7"/>
<feature type="compositionally biased region" description="Polar residues" evidence="1">
    <location>
        <begin position="831"/>
        <end position="844"/>
    </location>
</feature>
<gene>
    <name evidence="3" type="ORF">TTHERM_01038810</name>
</gene>
<evidence type="ECO:0000313" key="4">
    <source>
        <dbReference type="Proteomes" id="UP000009168"/>
    </source>
</evidence>
<dbReference type="Pfam" id="PF00069">
    <property type="entry name" value="Pkinase"/>
    <property type="match status" value="1"/>
</dbReference>
<dbReference type="GO" id="GO:0005737">
    <property type="term" value="C:cytoplasm"/>
    <property type="evidence" value="ECO:0007669"/>
    <property type="project" value="TreeGrafter"/>
</dbReference>
<dbReference type="Gene3D" id="1.10.510.10">
    <property type="entry name" value="Transferase(Phosphotransferase) domain 1"/>
    <property type="match status" value="2"/>
</dbReference>
<feature type="compositionally biased region" description="Polar residues" evidence="1">
    <location>
        <begin position="93"/>
        <end position="113"/>
    </location>
</feature>
<dbReference type="GO" id="GO:0004674">
    <property type="term" value="F:protein serine/threonine kinase activity"/>
    <property type="evidence" value="ECO:0007669"/>
    <property type="project" value="TreeGrafter"/>
</dbReference>
<dbReference type="Proteomes" id="UP000009168">
    <property type="component" value="Unassembled WGS sequence"/>
</dbReference>
<dbReference type="Pfam" id="PF07714">
    <property type="entry name" value="PK_Tyr_Ser-Thr"/>
    <property type="match status" value="1"/>
</dbReference>
<dbReference type="eggNOG" id="KOG0575">
    <property type="taxonomic scope" value="Eukaryota"/>
</dbReference>
<name>Q24DA7_TETTS</name>
<keyword evidence="4" id="KW-1185">Reference proteome</keyword>
<proteinExistence type="predicted"/>
<dbReference type="PANTHER" id="PTHR24361">
    <property type="entry name" value="MITOGEN-ACTIVATED KINASE KINASE KINASE"/>
    <property type="match status" value="1"/>
</dbReference>
<dbReference type="EMBL" id="GG662331">
    <property type="protein sequence ID" value="EAS05738.3"/>
    <property type="molecule type" value="Genomic_DNA"/>
</dbReference>
<feature type="domain" description="Protein kinase" evidence="2">
    <location>
        <begin position="574"/>
        <end position="935"/>
    </location>
</feature>
<keyword evidence="3" id="KW-0418">Kinase</keyword>
<evidence type="ECO:0000313" key="3">
    <source>
        <dbReference type="EMBL" id="EAS05738.3"/>
    </source>
</evidence>
<dbReference type="AlphaFoldDB" id="Q24DA7"/>
<feature type="domain" description="Protein kinase" evidence="2">
    <location>
        <begin position="41"/>
        <end position="404"/>
    </location>
</feature>
<dbReference type="SUPFAM" id="SSF56112">
    <property type="entry name" value="Protein kinase-like (PK-like)"/>
    <property type="match status" value="2"/>
</dbReference>
<reference evidence="4" key="1">
    <citation type="journal article" date="2006" name="PLoS Biol.">
        <title>Macronuclear genome sequence of the ciliate Tetrahymena thermophila, a model eukaryote.</title>
        <authorList>
            <person name="Eisen J.A."/>
            <person name="Coyne R.S."/>
            <person name="Wu M."/>
            <person name="Wu D."/>
            <person name="Thiagarajan M."/>
            <person name="Wortman J.R."/>
            <person name="Badger J.H."/>
            <person name="Ren Q."/>
            <person name="Amedeo P."/>
            <person name="Jones K.M."/>
            <person name="Tallon L.J."/>
            <person name="Delcher A.L."/>
            <person name="Salzberg S.L."/>
            <person name="Silva J.C."/>
            <person name="Haas B.J."/>
            <person name="Majoros W.H."/>
            <person name="Farzad M."/>
            <person name="Carlton J.M."/>
            <person name="Smith R.K. Jr."/>
            <person name="Garg J."/>
            <person name="Pearlman R.E."/>
            <person name="Karrer K.M."/>
            <person name="Sun L."/>
            <person name="Manning G."/>
            <person name="Elde N.C."/>
            <person name="Turkewitz A.P."/>
            <person name="Asai D.J."/>
            <person name="Wilkes D.E."/>
            <person name="Wang Y."/>
            <person name="Cai H."/>
            <person name="Collins K."/>
            <person name="Stewart B.A."/>
            <person name="Lee S.R."/>
            <person name="Wilamowska K."/>
            <person name="Weinberg Z."/>
            <person name="Ruzzo W.L."/>
            <person name="Wloga D."/>
            <person name="Gaertig J."/>
            <person name="Frankel J."/>
            <person name="Tsao C.-C."/>
            <person name="Gorovsky M.A."/>
            <person name="Keeling P.J."/>
            <person name="Waller R.F."/>
            <person name="Patron N.J."/>
            <person name="Cherry J.M."/>
            <person name="Stover N.A."/>
            <person name="Krieger C.J."/>
            <person name="del Toro C."/>
            <person name="Ryder H.F."/>
            <person name="Williamson S.C."/>
            <person name="Barbeau R.A."/>
            <person name="Hamilton E.P."/>
            <person name="Orias E."/>
        </authorList>
    </citation>
    <scope>NUCLEOTIDE SEQUENCE [LARGE SCALE GENOMIC DNA]</scope>
    <source>
        <strain evidence="4">SB210</strain>
    </source>
</reference>